<evidence type="ECO:0000313" key="2">
    <source>
        <dbReference type="EMBL" id="KAG5679593.1"/>
    </source>
</evidence>
<evidence type="ECO:0000256" key="1">
    <source>
        <dbReference type="SAM" id="MobiDB-lite"/>
    </source>
</evidence>
<accession>A0A9J6CBS4</accession>
<feature type="region of interest" description="Disordered" evidence="1">
    <location>
        <begin position="50"/>
        <end position="95"/>
    </location>
</feature>
<dbReference type="EMBL" id="JADBJN010000001">
    <property type="protein sequence ID" value="KAG5679593.1"/>
    <property type="molecule type" value="Genomic_DNA"/>
</dbReference>
<reference evidence="2" key="1">
    <citation type="submission" date="2021-03" db="EMBL/GenBank/DDBJ databases">
        <title>Chromosome level genome of the anhydrobiotic midge Polypedilum vanderplanki.</title>
        <authorList>
            <person name="Yoshida Y."/>
            <person name="Kikawada T."/>
            <person name="Gusev O."/>
        </authorList>
    </citation>
    <scope>NUCLEOTIDE SEQUENCE</scope>
    <source>
        <strain evidence="2">NIAS01</strain>
        <tissue evidence="2">Whole body or cell culture</tissue>
    </source>
</reference>
<keyword evidence="3" id="KW-1185">Reference proteome</keyword>
<sequence length="95" mass="10921">MRRQVDPVDIPVDRIDAIVDPVDFPVDPPLERLSASLSAEIMQAAQNIEEREARERQNQRRQINFSRRAQNEADAQHFNIGANSTRAGTKRLRKE</sequence>
<evidence type="ECO:0000313" key="3">
    <source>
        <dbReference type="Proteomes" id="UP001107558"/>
    </source>
</evidence>
<name>A0A9J6CBS4_POLVA</name>
<organism evidence="2 3">
    <name type="scientific">Polypedilum vanderplanki</name>
    <name type="common">Sleeping chironomid midge</name>
    <dbReference type="NCBI Taxonomy" id="319348"/>
    <lineage>
        <taxon>Eukaryota</taxon>
        <taxon>Metazoa</taxon>
        <taxon>Ecdysozoa</taxon>
        <taxon>Arthropoda</taxon>
        <taxon>Hexapoda</taxon>
        <taxon>Insecta</taxon>
        <taxon>Pterygota</taxon>
        <taxon>Neoptera</taxon>
        <taxon>Endopterygota</taxon>
        <taxon>Diptera</taxon>
        <taxon>Nematocera</taxon>
        <taxon>Chironomoidea</taxon>
        <taxon>Chironomidae</taxon>
        <taxon>Chironominae</taxon>
        <taxon>Polypedilum</taxon>
        <taxon>Polypedilum</taxon>
    </lineage>
</organism>
<proteinExistence type="predicted"/>
<dbReference type="AlphaFoldDB" id="A0A9J6CBS4"/>
<comment type="caution">
    <text evidence="2">The sequence shown here is derived from an EMBL/GenBank/DDBJ whole genome shotgun (WGS) entry which is preliminary data.</text>
</comment>
<dbReference type="Proteomes" id="UP001107558">
    <property type="component" value="Chromosome 1"/>
</dbReference>
<protein>
    <submittedName>
        <fullName evidence="2">Uncharacterized protein</fullName>
    </submittedName>
</protein>
<gene>
    <name evidence="2" type="ORF">PVAND_009153</name>
</gene>